<proteinExistence type="predicted"/>
<name>A0ACC0CMR9_9PEZI</name>
<comment type="caution">
    <text evidence="1">The sequence shown here is derived from an EMBL/GenBank/DDBJ whole genome shotgun (WGS) entry which is preliminary data.</text>
</comment>
<keyword evidence="2" id="KW-1185">Reference proteome</keyword>
<dbReference type="Proteomes" id="UP001497680">
    <property type="component" value="Unassembled WGS sequence"/>
</dbReference>
<gene>
    <name evidence="1" type="ORF">F4821DRAFT_273003</name>
</gene>
<evidence type="ECO:0000313" key="2">
    <source>
        <dbReference type="Proteomes" id="UP001497680"/>
    </source>
</evidence>
<organism evidence="1 2">
    <name type="scientific">Hypoxylon rubiginosum</name>
    <dbReference type="NCBI Taxonomy" id="110542"/>
    <lineage>
        <taxon>Eukaryota</taxon>
        <taxon>Fungi</taxon>
        <taxon>Dikarya</taxon>
        <taxon>Ascomycota</taxon>
        <taxon>Pezizomycotina</taxon>
        <taxon>Sordariomycetes</taxon>
        <taxon>Xylariomycetidae</taxon>
        <taxon>Xylariales</taxon>
        <taxon>Hypoxylaceae</taxon>
        <taxon>Hypoxylon</taxon>
    </lineage>
</organism>
<protein>
    <submittedName>
        <fullName evidence="1">Uncharacterized protein</fullName>
    </submittedName>
</protein>
<reference evidence="1 2" key="1">
    <citation type="journal article" date="2022" name="New Phytol.">
        <title>Ecological generalism drives hyperdiversity of secondary metabolite gene clusters in xylarialean endophytes.</title>
        <authorList>
            <person name="Franco M.E.E."/>
            <person name="Wisecaver J.H."/>
            <person name="Arnold A.E."/>
            <person name="Ju Y.M."/>
            <person name="Slot J.C."/>
            <person name="Ahrendt S."/>
            <person name="Moore L.P."/>
            <person name="Eastman K.E."/>
            <person name="Scott K."/>
            <person name="Konkel Z."/>
            <person name="Mondo S.J."/>
            <person name="Kuo A."/>
            <person name="Hayes R.D."/>
            <person name="Haridas S."/>
            <person name="Andreopoulos B."/>
            <person name="Riley R."/>
            <person name="LaButti K."/>
            <person name="Pangilinan J."/>
            <person name="Lipzen A."/>
            <person name="Amirebrahimi M."/>
            <person name="Yan J."/>
            <person name="Adam C."/>
            <person name="Keymanesh K."/>
            <person name="Ng V."/>
            <person name="Louie K."/>
            <person name="Northen T."/>
            <person name="Drula E."/>
            <person name="Henrissat B."/>
            <person name="Hsieh H.M."/>
            <person name="Youens-Clark K."/>
            <person name="Lutzoni F."/>
            <person name="Miadlikowska J."/>
            <person name="Eastwood D.C."/>
            <person name="Hamelin R.C."/>
            <person name="Grigoriev I.V."/>
            <person name="U'Ren J.M."/>
        </authorList>
    </citation>
    <scope>NUCLEOTIDE SEQUENCE [LARGE SCALE GENOMIC DNA]</scope>
    <source>
        <strain evidence="1 2">ER1909</strain>
    </source>
</reference>
<accession>A0ACC0CMR9</accession>
<sequence length="501" mass="55196">MEVLAAGVAYALDGFSPQKLLTKLGLAYLSTNNVSLPGDLWAHLSPDASIHLPGDARFANLTSRWREWHAPSIAAVVEVATEGDVQQAVRYANEYGMPFIARSGGHGATEALASATDAIQIDFRHMNQVKISEDGNTATIGGGTTVKELVDALAASGKQTVTGICECVGVSAPILGGGHGWLQGQYGLAADQVISARLVLPNGDAVTVSENSNPDLFWAIKGAGHNFGLVTEWEYRIYDIKNEKWSYEIFVFSGDKLEALYDLTNEMLKNQPPQVTHWTYVIKVAEIDPDHPIIWYAIIYDGPVSEARDYAKPFHDIDAIMVNAGEATIPELAALSFQSIEGPGCVKGLSSLRYPIGLKSYNTAAIRKVYDEIDATLREFPELAGSFFLLEGYPTQGVEAIDASSSAFPHRDDKILVTSYLQYKPNETIVPIAQAFGKKLRSYLLEGSDDPAHLKAYVNYAHGDESPQEVYGWEKWRLEKLKKLKKEWDPENRMRYYVPFL</sequence>
<dbReference type="EMBL" id="MU394389">
    <property type="protein sequence ID" value="KAI6081682.1"/>
    <property type="molecule type" value="Genomic_DNA"/>
</dbReference>
<evidence type="ECO:0000313" key="1">
    <source>
        <dbReference type="EMBL" id="KAI6081682.1"/>
    </source>
</evidence>